<dbReference type="RefSeq" id="WP_044428758.1">
    <property type="nucleotide sequence ID" value="NZ_CP010528.1"/>
</dbReference>
<reference evidence="1 2" key="1">
    <citation type="submission" date="2016-03" db="EMBL/GenBank/DDBJ databases">
        <title>Comparative genomics of 54 Lactobacillus plantarum strains reveals genomic uncoupling from niche constraints.</title>
        <authorList>
            <person name="Martino M.E."/>
        </authorList>
    </citation>
    <scope>NUCLEOTIDE SEQUENCE [LARGE SCALE GENOMIC DNA]</scope>
    <source>
        <strain evidence="1 2">19.1</strain>
    </source>
</reference>
<sequence length="505" mass="59106">MPAATTLITPAENRFFLLSERARRRTTLQQISALLRAHVTVKADSDFLKPTVRNLILQDHGQWLTDCSHEWQLLASLPYVVNPNESRQAWHHCELCHKPVRYEYHVQNKHNHRELIVGSECVKKFMNAETRYLMVITTEDNFYAVAQYQTLTTAVPTVPTIMFAQPWLPQLPAEQAPQARKLRQTTTQTVTTYLKRRTKQLPLQELKPAEQTYQRLVHDEQAVIEAAELAARQAIVTNQQQRQAQAQQSAVKAEQTLRQSHAYQRYLQQLAAIIVMRPERPMAKQQFEKITPPVTERPLVNSYQFGQMVTEYRQTGKIQVRRLAMLDHQFVAALNQVTQQLDEQQTTRFYDDVFNSCWGWQYHQQATQRADWEHLLTTRWGQSLSLAWFEQLAMQTTMPQTQQWLADNTDTGMQAALQQRLAAHEDRQPIARDRMTRSELRQFCLREQPAAPTLEAFEQVFDQQYQLPVDRQATAHETLAYYYIARQYQGDHQRALQQLNWLLKV</sequence>
<accession>A0A165S4L8</accession>
<dbReference type="EMBL" id="LUXM01000018">
    <property type="protein sequence ID" value="KZU97049.1"/>
    <property type="molecule type" value="Genomic_DNA"/>
</dbReference>
<comment type="caution">
    <text evidence="1">The sequence shown here is derived from an EMBL/GenBank/DDBJ whole genome shotgun (WGS) entry which is preliminary data.</text>
</comment>
<name>A0A165S4L8_LACPN</name>
<dbReference type="PATRIC" id="fig|1590.144.peg.125"/>
<evidence type="ECO:0000313" key="1">
    <source>
        <dbReference type="EMBL" id="KZU97049.1"/>
    </source>
</evidence>
<organism evidence="1 2">
    <name type="scientific">Lactiplantibacillus plantarum</name>
    <name type="common">Lactobacillus plantarum</name>
    <dbReference type="NCBI Taxonomy" id="1590"/>
    <lineage>
        <taxon>Bacteria</taxon>
        <taxon>Bacillati</taxon>
        <taxon>Bacillota</taxon>
        <taxon>Bacilli</taxon>
        <taxon>Lactobacillales</taxon>
        <taxon>Lactobacillaceae</taxon>
        <taxon>Lactiplantibacillus</taxon>
    </lineage>
</organism>
<dbReference type="KEGG" id="lpb:SH83_00610"/>
<proteinExistence type="predicted"/>
<gene>
    <name evidence="1" type="ORF">Lp19_1025</name>
</gene>
<evidence type="ECO:0000313" key="2">
    <source>
        <dbReference type="Proteomes" id="UP000076882"/>
    </source>
</evidence>
<dbReference type="Proteomes" id="UP000076882">
    <property type="component" value="Unassembled WGS sequence"/>
</dbReference>
<protein>
    <submittedName>
        <fullName evidence="1">Uncharacterized protein</fullName>
    </submittedName>
</protein>
<dbReference type="AlphaFoldDB" id="A0A165S4L8"/>